<proteinExistence type="predicted"/>
<keyword evidence="3" id="KW-1185">Reference proteome</keyword>
<dbReference type="Proteomes" id="UP000281553">
    <property type="component" value="Unassembled WGS sequence"/>
</dbReference>
<gene>
    <name evidence="2" type="ORF">DILT_LOCUS9484</name>
</gene>
<evidence type="ECO:0000256" key="1">
    <source>
        <dbReference type="SAM" id="MobiDB-lite"/>
    </source>
</evidence>
<protein>
    <submittedName>
        <fullName evidence="2">Uncharacterized protein</fullName>
    </submittedName>
</protein>
<accession>A0A3P7LRT5</accession>
<name>A0A3P7LRT5_DIBLA</name>
<reference evidence="2 3" key="1">
    <citation type="submission" date="2018-11" db="EMBL/GenBank/DDBJ databases">
        <authorList>
            <consortium name="Pathogen Informatics"/>
        </authorList>
    </citation>
    <scope>NUCLEOTIDE SEQUENCE [LARGE SCALE GENOMIC DNA]</scope>
</reference>
<evidence type="ECO:0000313" key="2">
    <source>
        <dbReference type="EMBL" id="VDN13653.1"/>
    </source>
</evidence>
<dbReference type="AlphaFoldDB" id="A0A3P7LRT5"/>
<feature type="region of interest" description="Disordered" evidence="1">
    <location>
        <begin position="136"/>
        <end position="159"/>
    </location>
</feature>
<dbReference type="EMBL" id="UYRU01056981">
    <property type="protein sequence ID" value="VDN13653.1"/>
    <property type="molecule type" value="Genomic_DNA"/>
</dbReference>
<organism evidence="2 3">
    <name type="scientific">Dibothriocephalus latus</name>
    <name type="common">Fish tapeworm</name>
    <name type="synonym">Diphyllobothrium latum</name>
    <dbReference type="NCBI Taxonomy" id="60516"/>
    <lineage>
        <taxon>Eukaryota</taxon>
        <taxon>Metazoa</taxon>
        <taxon>Spiralia</taxon>
        <taxon>Lophotrochozoa</taxon>
        <taxon>Platyhelminthes</taxon>
        <taxon>Cestoda</taxon>
        <taxon>Eucestoda</taxon>
        <taxon>Diphyllobothriidea</taxon>
        <taxon>Diphyllobothriidae</taxon>
        <taxon>Dibothriocephalus</taxon>
    </lineage>
</organism>
<sequence>MIVRLSGPPVLALEDVLAWLFPKWRLKTRIAEYAAAVQRDDANSQVLGHSMRSGQTFKFDEPNILARGDNHVSRELLESWFTGLKSIKNCSDLPNLYSVLRLKLAQGSRHLGNGQATTSSQAKNGRPHGRVILTRDEISAGQSPHTVQQTINKQEGNYR</sequence>
<evidence type="ECO:0000313" key="3">
    <source>
        <dbReference type="Proteomes" id="UP000281553"/>
    </source>
</evidence>
<feature type="compositionally biased region" description="Polar residues" evidence="1">
    <location>
        <begin position="140"/>
        <end position="159"/>
    </location>
</feature>